<comment type="similarity">
    <text evidence="2">Belongs to the ABC transporter superfamily. ABCC family. Conjugate transporter (TC 3.A.1.208) subfamily.</text>
</comment>
<dbReference type="InterPro" id="IPR011527">
    <property type="entry name" value="ABC1_TM_dom"/>
</dbReference>
<dbReference type="EC" id="7.6.2.3" evidence="9"/>
<feature type="transmembrane region" description="Helical" evidence="11">
    <location>
        <begin position="543"/>
        <end position="566"/>
    </location>
</feature>
<keyword evidence="15" id="KW-1185">Reference proteome</keyword>
<dbReference type="PROSITE" id="PS50929">
    <property type="entry name" value="ABC_TM1F"/>
    <property type="match status" value="2"/>
</dbReference>
<feature type="transmembrane region" description="Helical" evidence="11">
    <location>
        <begin position="1057"/>
        <end position="1084"/>
    </location>
</feature>
<dbReference type="Pfam" id="PF24357">
    <property type="entry name" value="TMD0_ABC"/>
    <property type="match status" value="1"/>
</dbReference>
<keyword evidence="8 11" id="KW-0472">Membrane</keyword>
<evidence type="ECO:0000259" key="13">
    <source>
        <dbReference type="PROSITE" id="PS50929"/>
    </source>
</evidence>
<dbReference type="SMART" id="SM00382">
    <property type="entry name" value="AAA"/>
    <property type="match status" value="1"/>
</dbReference>
<proteinExistence type="inferred from homology"/>
<feature type="transmembrane region" description="Helical" evidence="11">
    <location>
        <begin position="971"/>
        <end position="992"/>
    </location>
</feature>
<dbReference type="PANTHER" id="PTHR24223">
    <property type="entry name" value="ATP-BINDING CASSETTE SUB-FAMILY C"/>
    <property type="match status" value="1"/>
</dbReference>
<feature type="domain" description="ABC transporter" evidence="12">
    <location>
        <begin position="597"/>
        <end position="819"/>
    </location>
</feature>
<dbReference type="InterPro" id="IPR050173">
    <property type="entry name" value="ABC_transporter_C-like"/>
</dbReference>
<name>A0A8S3YWB8_9EUPU</name>
<feature type="transmembrane region" description="Helical" evidence="11">
    <location>
        <begin position="163"/>
        <end position="185"/>
    </location>
</feature>
<dbReference type="FunFam" id="1.20.1560.10:FF:000006">
    <property type="entry name" value="ATP-binding cassette, sub-family C (CFTR/MRP), member 9"/>
    <property type="match status" value="1"/>
</dbReference>
<comment type="catalytic activity">
    <reaction evidence="10">
        <text>leukotriene C4(in) + ATP + H2O = leukotriene C4(out) + ADP + phosphate + H(+)</text>
        <dbReference type="Rhea" id="RHEA:38963"/>
        <dbReference type="ChEBI" id="CHEBI:15377"/>
        <dbReference type="ChEBI" id="CHEBI:15378"/>
        <dbReference type="ChEBI" id="CHEBI:30616"/>
        <dbReference type="ChEBI" id="CHEBI:43474"/>
        <dbReference type="ChEBI" id="CHEBI:57973"/>
        <dbReference type="ChEBI" id="CHEBI:456216"/>
    </reaction>
    <physiologicalReaction direction="left-to-right" evidence="10">
        <dbReference type="Rhea" id="RHEA:38964"/>
    </physiologicalReaction>
</comment>
<dbReference type="PANTHER" id="PTHR24223:SF461">
    <property type="entry name" value="ATP-BINDING CASSETTE SUB-FAMILY C MEMBER SUR"/>
    <property type="match status" value="1"/>
</dbReference>
<dbReference type="Gene3D" id="1.20.1560.10">
    <property type="entry name" value="ABC transporter type 1, transmembrane domain"/>
    <property type="match status" value="2"/>
</dbReference>
<feature type="transmembrane region" description="Helical" evidence="11">
    <location>
        <begin position="72"/>
        <end position="90"/>
    </location>
</feature>
<sequence>MTSTQFCDTPLWNQTEFLTSSWPKFTQCFQDTVLIWVPCAVFGIYAPFHVISLRQSKPVQPLPITALNAGKLFCQTTMAVLLLVSLLQRANRHREGVPTCAATYVSDVIKLLTFTVSAVLGQYERQRGVTASILQFAFWTFMSVALIIPAYTLAMEQKYQEDFVGFVLFYLVFLLVLTCLFLNCWSEHPGTSASKRGYNSLDSCPLLEASALSHVFYYWIFKLLRIGFKRDIVESDLWPLPPDMTCDSHMPTFEQLWKNEVQRCNKDNRSQYSKFLDQTSQEEKLKAPEPSLMLILWKQFCLLIYYMENHAPGTQWQGYGVCLLMLLTGQFRIALFNASMMRAFQVGMRMKSVLTTAIYNKAMRINNEAKRKSTVGDIVNLMSVDAQRVQEFLLKVSFGHTAPFQIVVSLLVIYTQIGPSVFVGFIVLVILMPVSIWIAGKQSKLLEMNLQFKDTRLRIMNEILNGIKALKLYAWEQSFHDRVQKVREQEIGTLLQIAMLYVVTGVMWSLVGFLVTLAIFATFTLTDRANYLDPGNAFMTLSFISILRMPLDMLSSLISMAAQAYVSAKRINEFLLYEEIDKDTVLKLTDSEFAVSFKDADLSWDTTSPATLKNINLQIPEGKLVAVVGPVGAGKSSLISSILGDMEKRAGIVAVKGSLAYVPQQAWIQNATVRDNILFGKTFRQKKYKTVLSACELERDLTILSAGDQTEIGEKGINLSGGQKQRVSVARAVYQDCDLYLLDDPLSAVDAHVGRAMFDKVFGPRGLLKSKTRILVTHAVHFLPQVDLIVVMDEGQISELGTYEELLDHDGAFAEFLKMYLTQEQLEGCQEEEDPEIAAIKDSMWGRIEMLTSDAATSGDETTTGRRRRQYSLTVSRREEKDTKKDILVKEQGRLIGTESVALGRVPLSVYFKYLKAGGLYHLFAALLIFWSFQATSVGTNFWLTNWTEDDYLANRTNPIDNLADVSDNYLAIYGILGIVQLVLLIGFYYLFWTRMVMAGRNLHSEMTSRIFRAPMSFFDTTPIGRIINRCSRDIEIVDNFLPIISRDFMNAFGSNLMTIIVIMIETPIFGAVLIPVLAFFYFVL</sequence>
<dbReference type="CDD" id="cd03250">
    <property type="entry name" value="ABCC_MRP_domain1"/>
    <property type="match status" value="1"/>
</dbReference>
<accession>A0A8S3YWB8</accession>
<comment type="subcellular location">
    <subcellularLocation>
        <location evidence="1">Membrane</location>
        <topology evidence="1">Multi-pass membrane protein</topology>
    </subcellularLocation>
</comment>
<feature type="transmembrane region" description="Helical" evidence="11">
    <location>
        <begin position="33"/>
        <end position="51"/>
    </location>
</feature>
<dbReference type="CDD" id="cd18595">
    <property type="entry name" value="ABC_6TM_MRP1_2_3_6_D1_like"/>
    <property type="match status" value="1"/>
</dbReference>
<dbReference type="GO" id="GO:0016887">
    <property type="term" value="F:ATP hydrolysis activity"/>
    <property type="evidence" value="ECO:0007669"/>
    <property type="project" value="InterPro"/>
</dbReference>
<dbReference type="GO" id="GO:0005524">
    <property type="term" value="F:ATP binding"/>
    <property type="evidence" value="ECO:0007669"/>
    <property type="project" value="UniProtKB-KW"/>
</dbReference>
<feature type="domain" description="ABC transmembrane type-1" evidence="13">
    <location>
        <begin position="950"/>
        <end position="1085"/>
    </location>
</feature>
<dbReference type="Gene3D" id="3.40.50.300">
    <property type="entry name" value="P-loop containing nucleotide triphosphate hydrolases"/>
    <property type="match status" value="1"/>
</dbReference>
<evidence type="ECO:0000313" key="14">
    <source>
        <dbReference type="EMBL" id="CAG5119470.1"/>
    </source>
</evidence>
<feature type="transmembrane region" description="Helical" evidence="11">
    <location>
        <begin position="392"/>
        <end position="414"/>
    </location>
</feature>
<dbReference type="GO" id="GO:0015431">
    <property type="term" value="F:ABC-type glutathione S-conjugate transporter activity"/>
    <property type="evidence" value="ECO:0007669"/>
    <property type="project" value="UniProtKB-EC"/>
</dbReference>
<gene>
    <name evidence="14" type="ORF">CUNI_LOCUS5028</name>
</gene>
<feature type="non-terminal residue" evidence="14">
    <location>
        <position position="1"/>
    </location>
</feature>
<comment type="caution">
    <text evidence="14">The sequence shown here is derived from an EMBL/GenBank/DDBJ whole genome shotgun (WGS) entry which is preliminary data.</text>
</comment>
<keyword evidence="6" id="KW-0067">ATP-binding</keyword>
<dbReference type="SUPFAM" id="SSF52540">
    <property type="entry name" value="P-loop containing nucleoside triphosphate hydrolases"/>
    <property type="match status" value="1"/>
</dbReference>
<feature type="domain" description="ABC transmembrane type-1" evidence="13">
    <location>
        <begin position="321"/>
        <end position="563"/>
    </location>
</feature>
<keyword evidence="5" id="KW-0547">Nucleotide-binding</keyword>
<evidence type="ECO:0000313" key="15">
    <source>
        <dbReference type="Proteomes" id="UP000678393"/>
    </source>
</evidence>
<dbReference type="PROSITE" id="PS00211">
    <property type="entry name" value="ABC_TRANSPORTER_1"/>
    <property type="match status" value="1"/>
</dbReference>
<dbReference type="InterPro" id="IPR003593">
    <property type="entry name" value="AAA+_ATPase"/>
</dbReference>
<evidence type="ECO:0000259" key="12">
    <source>
        <dbReference type="PROSITE" id="PS50893"/>
    </source>
</evidence>
<keyword evidence="4 11" id="KW-0812">Transmembrane</keyword>
<dbReference type="InterPro" id="IPR017871">
    <property type="entry name" value="ABC_transporter-like_CS"/>
</dbReference>
<dbReference type="Pfam" id="PF00664">
    <property type="entry name" value="ABC_membrane"/>
    <property type="match status" value="2"/>
</dbReference>
<feature type="transmembrane region" description="Helical" evidence="11">
    <location>
        <begin position="133"/>
        <end position="151"/>
    </location>
</feature>
<feature type="transmembrane region" description="Helical" evidence="11">
    <location>
        <begin position="420"/>
        <end position="440"/>
    </location>
</feature>
<evidence type="ECO:0000256" key="8">
    <source>
        <dbReference type="ARBA" id="ARBA00023136"/>
    </source>
</evidence>
<dbReference type="SUPFAM" id="SSF90123">
    <property type="entry name" value="ABC transporter transmembrane region"/>
    <property type="match status" value="2"/>
</dbReference>
<evidence type="ECO:0000256" key="7">
    <source>
        <dbReference type="ARBA" id="ARBA00022989"/>
    </source>
</evidence>
<dbReference type="Pfam" id="PF00005">
    <property type="entry name" value="ABC_tran"/>
    <property type="match status" value="1"/>
</dbReference>
<feature type="transmembrane region" description="Helical" evidence="11">
    <location>
        <begin position="497"/>
        <end position="523"/>
    </location>
</feature>
<dbReference type="PROSITE" id="PS50893">
    <property type="entry name" value="ABC_TRANSPORTER_2"/>
    <property type="match status" value="1"/>
</dbReference>
<feature type="transmembrane region" description="Helical" evidence="11">
    <location>
        <begin position="920"/>
        <end position="944"/>
    </location>
</feature>
<evidence type="ECO:0000256" key="4">
    <source>
        <dbReference type="ARBA" id="ARBA00022692"/>
    </source>
</evidence>
<evidence type="ECO:0000256" key="11">
    <source>
        <dbReference type="SAM" id="Phobius"/>
    </source>
</evidence>
<dbReference type="OrthoDB" id="6500128at2759"/>
<feature type="transmembrane region" description="Helical" evidence="11">
    <location>
        <begin position="318"/>
        <end position="340"/>
    </location>
</feature>
<evidence type="ECO:0000256" key="10">
    <source>
        <dbReference type="ARBA" id="ARBA00047523"/>
    </source>
</evidence>
<dbReference type="InterPro" id="IPR003439">
    <property type="entry name" value="ABC_transporter-like_ATP-bd"/>
</dbReference>
<dbReference type="GO" id="GO:0016020">
    <property type="term" value="C:membrane"/>
    <property type="evidence" value="ECO:0007669"/>
    <property type="project" value="UniProtKB-SubCell"/>
</dbReference>
<organism evidence="14 15">
    <name type="scientific">Candidula unifasciata</name>
    <dbReference type="NCBI Taxonomy" id="100452"/>
    <lineage>
        <taxon>Eukaryota</taxon>
        <taxon>Metazoa</taxon>
        <taxon>Spiralia</taxon>
        <taxon>Lophotrochozoa</taxon>
        <taxon>Mollusca</taxon>
        <taxon>Gastropoda</taxon>
        <taxon>Heterobranchia</taxon>
        <taxon>Euthyneura</taxon>
        <taxon>Panpulmonata</taxon>
        <taxon>Eupulmonata</taxon>
        <taxon>Stylommatophora</taxon>
        <taxon>Helicina</taxon>
        <taxon>Helicoidea</taxon>
        <taxon>Geomitridae</taxon>
        <taxon>Candidula</taxon>
    </lineage>
</organism>
<reference evidence="14" key="1">
    <citation type="submission" date="2021-04" db="EMBL/GenBank/DDBJ databases">
        <authorList>
            <consortium name="Molecular Ecology Group"/>
        </authorList>
    </citation>
    <scope>NUCLEOTIDE SEQUENCE</scope>
</reference>
<keyword evidence="7 11" id="KW-1133">Transmembrane helix</keyword>
<evidence type="ECO:0000256" key="5">
    <source>
        <dbReference type="ARBA" id="ARBA00022741"/>
    </source>
</evidence>
<dbReference type="Proteomes" id="UP000678393">
    <property type="component" value="Unassembled WGS sequence"/>
</dbReference>
<evidence type="ECO:0000256" key="9">
    <source>
        <dbReference type="ARBA" id="ARBA00024220"/>
    </source>
</evidence>
<dbReference type="InterPro" id="IPR027417">
    <property type="entry name" value="P-loop_NTPase"/>
</dbReference>
<dbReference type="InterPro" id="IPR036640">
    <property type="entry name" value="ABC1_TM_sf"/>
</dbReference>
<evidence type="ECO:0000256" key="6">
    <source>
        <dbReference type="ARBA" id="ARBA00022840"/>
    </source>
</evidence>
<dbReference type="FunFam" id="3.40.50.300:FF:000293">
    <property type="entry name" value="ATP binding cassette subfamily C member 1"/>
    <property type="match status" value="1"/>
</dbReference>
<keyword evidence="3" id="KW-0813">Transport</keyword>
<dbReference type="AlphaFoldDB" id="A0A8S3YWB8"/>
<protein>
    <recommendedName>
        <fullName evidence="9">ABC-type glutathione-S-conjugate transporter</fullName>
        <ecNumber evidence="9">7.6.2.3</ecNumber>
    </recommendedName>
</protein>
<evidence type="ECO:0000256" key="1">
    <source>
        <dbReference type="ARBA" id="ARBA00004141"/>
    </source>
</evidence>
<dbReference type="EMBL" id="CAJHNH020000719">
    <property type="protein sequence ID" value="CAG5119470.1"/>
    <property type="molecule type" value="Genomic_DNA"/>
</dbReference>
<evidence type="ECO:0000256" key="2">
    <source>
        <dbReference type="ARBA" id="ARBA00009726"/>
    </source>
</evidence>
<dbReference type="InterPro" id="IPR056227">
    <property type="entry name" value="TMD0_ABC"/>
</dbReference>
<evidence type="ECO:0000256" key="3">
    <source>
        <dbReference type="ARBA" id="ARBA00022448"/>
    </source>
</evidence>